<dbReference type="EMBL" id="KX078569">
    <property type="protein sequence ID" value="ANM46415.1"/>
    <property type="molecule type" value="Genomic_DNA"/>
</dbReference>
<proteinExistence type="predicted"/>
<evidence type="ECO:0000313" key="2">
    <source>
        <dbReference type="Proteomes" id="UP000203816"/>
    </source>
</evidence>
<gene>
    <name evidence="1" type="ORF">MP1_gp0052</name>
</gene>
<dbReference type="Proteomes" id="UP000203816">
    <property type="component" value="Segment"/>
</dbReference>
<reference evidence="1 2" key="1">
    <citation type="submission" date="2016-04" db="EMBL/GenBank/DDBJ databases">
        <title>Comparative genomics of Morganella phages MP1 and MP2 define new clades among the T4 and T7-like Viruses.</title>
        <authorList>
            <person name="Pinto G."/>
            <person name="Oliveira A."/>
            <person name="Malgorzata L."/>
            <person name="Kropinski A."/>
            <person name="Azeredo J."/>
        </authorList>
    </citation>
    <scope>NUCLEOTIDE SEQUENCE [LARGE SCALE GENOMIC DNA]</scope>
</reference>
<dbReference type="GeneID" id="29059307"/>
<dbReference type="RefSeq" id="YP_009279909.1">
    <property type="nucleotide sequence ID" value="NC_031020.1"/>
</dbReference>
<keyword evidence="2" id="KW-1185">Reference proteome</keyword>
<organism evidence="1 2">
    <name type="scientific">Morganella phage vB_MmoM_MP1</name>
    <dbReference type="NCBI Taxonomy" id="1852628"/>
    <lineage>
        <taxon>Viruses</taxon>
        <taxon>Duplodnaviria</taxon>
        <taxon>Heunggongvirae</taxon>
        <taxon>Uroviricota</taxon>
        <taxon>Caudoviricetes</taxon>
        <taxon>Pantevenvirales</taxon>
        <taxon>Straboviridae</taxon>
        <taxon>Gualtarvirus</taxon>
        <taxon>Gualtarvirus mp1</taxon>
    </lineage>
</organism>
<evidence type="ECO:0000313" key="1">
    <source>
        <dbReference type="EMBL" id="ANM46415.1"/>
    </source>
</evidence>
<dbReference type="OrthoDB" id="2680at10239"/>
<accession>A0A192YBC1</accession>
<name>A0A192YBC1_9CAUD</name>
<dbReference type="KEGG" id="vg:29059307"/>
<sequence length="475" mass="54800">MEIEVLTAIPASGKTKAIIEHIIESGEKAIIASISRQLSKQSYDFYINAGGEKAILIDSDNKYGSKSVNEAIIDTKNYNVMFITHSALINLTDFSHFGDVCLYIDEVPELVTFNKYNFGHNLNSVLEYCLPVKDGLSDLVLRNDCTRQIEEMAIQGINQQDDICKSLVPLYKALLQKIPIKINKTDKTATCYFINDSSSQDWAGFKKITIASANLKDTFTGKVLKHFNGWEFVESPLKKRLLFTEYSNTSRITINVLTDTNWSKHKADKEINGISNYTRIKNIISDILGNEPFIYTRNSYRARFSKGLEVPYNPHGINSYTSYKNVVVLFSFNPNPWQIPVLKELACSVGLDEDELVESYIVSKYLEPAFQLCARSNIRSNKSNAKINLFVPDQKLADYIKTNYFKNAEIKYNYMVEEPKIKQVRNRKSYQKQYNMTDKEKYRYMYLLRKLGRKLDINNEDDQKLVKDWIEDQRK</sequence>
<protein>
    <submittedName>
        <fullName evidence="1">Uncharacterized protein</fullName>
    </submittedName>
</protein>